<feature type="signal peptide" evidence="1">
    <location>
        <begin position="1"/>
        <end position="18"/>
    </location>
</feature>
<feature type="chain" id="PRO_5021236212" description="Secreted protein" evidence="1">
    <location>
        <begin position="19"/>
        <end position="128"/>
    </location>
</feature>
<gene>
    <name evidence="2" type="ORF">C5167_013083</name>
</gene>
<dbReference type="Gramene" id="RZC54227">
    <property type="protein sequence ID" value="RZC54227"/>
    <property type="gene ID" value="C5167_013083"/>
</dbReference>
<keyword evidence="1" id="KW-0732">Signal</keyword>
<reference evidence="2 3" key="1">
    <citation type="journal article" date="2018" name="Science">
        <title>The opium poppy genome and morphinan production.</title>
        <authorList>
            <person name="Guo L."/>
            <person name="Winzer T."/>
            <person name="Yang X."/>
            <person name="Li Y."/>
            <person name="Ning Z."/>
            <person name="He Z."/>
            <person name="Teodor R."/>
            <person name="Lu Y."/>
            <person name="Bowser T.A."/>
            <person name="Graham I.A."/>
            <person name="Ye K."/>
        </authorList>
    </citation>
    <scope>NUCLEOTIDE SEQUENCE [LARGE SCALE GENOMIC DNA]</scope>
    <source>
        <strain evidence="3">cv. HN1</strain>
        <tissue evidence="2">Leaves</tissue>
    </source>
</reference>
<evidence type="ECO:0000313" key="3">
    <source>
        <dbReference type="Proteomes" id="UP000316621"/>
    </source>
</evidence>
<proteinExistence type="predicted"/>
<evidence type="ECO:0000313" key="2">
    <source>
        <dbReference type="EMBL" id="RZC54227.1"/>
    </source>
</evidence>
<dbReference type="AlphaFoldDB" id="A0A4Y7J080"/>
<dbReference type="EMBL" id="CM010717">
    <property type="protein sequence ID" value="RZC54227.1"/>
    <property type="molecule type" value="Genomic_DNA"/>
</dbReference>
<organism evidence="2 3">
    <name type="scientific">Papaver somniferum</name>
    <name type="common">Opium poppy</name>
    <dbReference type="NCBI Taxonomy" id="3469"/>
    <lineage>
        <taxon>Eukaryota</taxon>
        <taxon>Viridiplantae</taxon>
        <taxon>Streptophyta</taxon>
        <taxon>Embryophyta</taxon>
        <taxon>Tracheophyta</taxon>
        <taxon>Spermatophyta</taxon>
        <taxon>Magnoliopsida</taxon>
        <taxon>Ranunculales</taxon>
        <taxon>Papaveraceae</taxon>
        <taxon>Papaveroideae</taxon>
        <taxon>Papaver</taxon>
    </lineage>
</organism>
<name>A0A4Y7J080_PAPSO</name>
<keyword evidence="3" id="KW-1185">Reference proteome</keyword>
<evidence type="ECO:0008006" key="4">
    <source>
        <dbReference type="Google" id="ProtNLM"/>
    </source>
</evidence>
<protein>
    <recommendedName>
        <fullName evidence="4">Secreted protein</fullName>
    </recommendedName>
</protein>
<dbReference type="Proteomes" id="UP000316621">
    <property type="component" value="Chromosome 3"/>
</dbReference>
<accession>A0A4Y7J080</accession>
<sequence length="128" mass="14458">MVLIAWFMFFVLIMMATKQNGSNSKPAIMYTCIKSAFELPACPTNRRRRRINGRKNYQLWMSSQKPQNGSSLPVYGSILLILNMTRSGRFGLNPPSTGYDSNVYEGVETQIEDSVTESLRTPVNPPEC</sequence>
<evidence type="ECO:0000256" key="1">
    <source>
        <dbReference type="SAM" id="SignalP"/>
    </source>
</evidence>